<dbReference type="GO" id="GO:0005829">
    <property type="term" value="C:cytosol"/>
    <property type="evidence" value="ECO:0007669"/>
    <property type="project" value="TreeGrafter"/>
</dbReference>
<reference evidence="1 2" key="1">
    <citation type="journal article" date="2018" name="Nat. Genet.">
        <title>The Rosa genome provides new insights in the design of modern roses.</title>
        <authorList>
            <person name="Bendahmane M."/>
        </authorList>
    </citation>
    <scope>NUCLEOTIDE SEQUENCE [LARGE SCALE GENOMIC DNA]</scope>
    <source>
        <strain evidence="2">cv. Old Blush</strain>
    </source>
</reference>
<keyword evidence="2" id="KW-1185">Reference proteome</keyword>
<dbReference type="GO" id="GO:0034066">
    <property type="term" value="C:Ric1-Rgp1 guanyl-nucleotide exchange factor complex"/>
    <property type="evidence" value="ECO:0007669"/>
    <property type="project" value="InterPro"/>
</dbReference>
<dbReference type="GO" id="GO:0006886">
    <property type="term" value="P:intracellular protein transport"/>
    <property type="evidence" value="ECO:0007669"/>
    <property type="project" value="InterPro"/>
</dbReference>
<dbReference type="PANTHER" id="PTHR22746:SF10">
    <property type="entry name" value="GUANINE NUCLEOTIDE EXCHANGE FACTOR SUBUNIT RIC1"/>
    <property type="match status" value="1"/>
</dbReference>
<dbReference type="Gramene" id="PRQ58220">
    <property type="protein sequence ID" value="PRQ58220"/>
    <property type="gene ID" value="RchiOBHm_Chr1g0356891"/>
</dbReference>
<accession>A0A2P6SHS6</accession>
<dbReference type="EMBL" id="PDCK01000039">
    <property type="protein sequence ID" value="PRQ58220.1"/>
    <property type="molecule type" value="Genomic_DNA"/>
</dbReference>
<protein>
    <recommendedName>
        <fullName evidence="3">Transcription factor WD40-like family</fullName>
    </recommendedName>
</protein>
<dbReference type="GO" id="GO:0042147">
    <property type="term" value="P:retrograde transport, endosome to Golgi"/>
    <property type="evidence" value="ECO:0007669"/>
    <property type="project" value="TreeGrafter"/>
</dbReference>
<comment type="caution">
    <text evidence="1">The sequence shown here is derived from an EMBL/GenBank/DDBJ whole genome shotgun (WGS) entry which is preliminary data.</text>
</comment>
<dbReference type="Proteomes" id="UP000238479">
    <property type="component" value="Chromosome 1"/>
</dbReference>
<organism evidence="1 2">
    <name type="scientific">Rosa chinensis</name>
    <name type="common">China rose</name>
    <dbReference type="NCBI Taxonomy" id="74649"/>
    <lineage>
        <taxon>Eukaryota</taxon>
        <taxon>Viridiplantae</taxon>
        <taxon>Streptophyta</taxon>
        <taxon>Embryophyta</taxon>
        <taxon>Tracheophyta</taxon>
        <taxon>Spermatophyta</taxon>
        <taxon>Magnoliopsida</taxon>
        <taxon>eudicotyledons</taxon>
        <taxon>Gunneridae</taxon>
        <taxon>Pentapetalae</taxon>
        <taxon>rosids</taxon>
        <taxon>fabids</taxon>
        <taxon>Rosales</taxon>
        <taxon>Rosaceae</taxon>
        <taxon>Rosoideae</taxon>
        <taxon>Rosoideae incertae sedis</taxon>
        <taxon>Rosa</taxon>
    </lineage>
</organism>
<dbReference type="AlphaFoldDB" id="A0A2P6SHS6"/>
<gene>
    <name evidence="1" type="ORF">RchiOBHm_Chr1g0356891</name>
</gene>
<name>A0A2P6SHS6_ROSCH</name>
<dbReference type="GO" id="GO:0000139">
    <property type="term" value="C:Golgi membrane"/>
    <property type="evidence" value="ECO:0007669"/>
    <property type="project" value="TreeGrafter"/>
</dbReference>
<proteinExistence type="predicted"/>
<evidence type="ECO:0000313" key="2">
    <source>
        <dbReference type="Proteomes" id="UP000238479"/>
    </source>
</evidence>
<sequence>MEDTGPVSCIAWTSDNSAFAVGWKLRGLTFWSISGCRLISIILQIVG</sequence>
<dbReference type="PANTHER" id="PTHR22746">
    <property type="entry name" value="RAB6A-GEF COMPLEX PARTNER PROTEIN 1"/>
    <property type="match status" value="1"/>
</dbReference>
<evidence type="ECO:0008006" key="3">
    <source>
        <dbReference type="Google" id="ProtNLM"/>
    </source>
</evidence>
<dbReference type="STRING" id="74649.A0A2P6SHS6"/>
<evidence type="ECO:0000313" key="1">
    <source>
        <dbReference type="EMBL" id="PRQ58220.1"/>
    </source>
</evidence>
<dbReference type="InterPro" id="IPR040096">
    <property type="entry name" value="Ric1"/>
</dbReference>